<accession>A0A9D1M2B0</accession>
<feature type="domain" description="Bacterial bifunctional deaminase-reductase C-terminal" evidence="1">
    <location>
        <begin position="3"/>
        <end position="164"/>
    </location>
</feature>
<proteinExistence type="predicted"/>
<comment type="caution">
    <text evidence="2">The sequence shown here is derived from an EMBL/GenBank/DDBJ whole genome shotgun (WGS) entry which is preliminary data.</text>
</comment>
<evidence type="ECO:0000313" key="2">
    <source>
        <dbReference type="EMBL" id="HIU52287.1"/>
    </source>
</evidence>
<dbReference type="InterPro" id="IPR050765">
    <property type="entry name" value="Riboflavin_Biosynth_HTPR"/>
</dbReference>
<dbReference type="PANTHER" id="PTHR38011:SF11">
    <property type="entry name" value="2,5-DIAMINO-6-RIBOSYLAMINO-4(3H)-PYRIMIDINONE 5'-PHOSPHATE REDUCTASE"/>
    <property type="match status" value="1"/>
</dbReference>
<dbReference type="Pfam" id="PF01872">
    <property type="entry name" value="RibD_C"/>
    <property type="match status" value="1"/>
</dbReference>
<dbReference type="SUPFAM" id="SSF53597">
    <property type="entry name" value="Dihydrofolate reductase-like"/>
    <property type="match status" value="1"/>
</dbReference>
<dbReference type="Gene3D" id="3.40.430.10">
    <property type="entry name" value="Dihydrofolate Reductase, subunit A"/>
    <property type="match status" value="1"/>
</dbReference>
<dbReference type="PANTHER" id="PTHR38011">
    <property type="entry name" value="DIHYDROFOLATE REDUCTASE FAMILY PROTEIN (AFU_ORTHOLOGUE AFUA_8G06820)"/>
    <property type="match status" value="1"/>
</dbReference>
<evidence type="ECO:0000313" key="3">
    <source>
        <dbReference type="Proteomes" id="UP000824093"/>
    </source>
</evidence>
<dbReference type="InterPro" id="IPR002734">
    <property type="entry name" value="RibDG_C"/>
</dbReference>
<organism evidence="2 3">
    <name type="scientific">Candidatus Merdicola faecigallinarum</name>
    <dbReference type="NCBI Taxonomy" id="2840862"/>
    <lineage>
        <taxon>Bacteria</taxon>
        <taxon>Bacillati</taxon>
        <taxon>Bacillota</taxon>
        <taxon>Clostridia</taxon>
        <taxon>Candidatus Merdicola</taxon>
    </lineage>
</organism>
<name>A0A9D1M2B0_9FIRM</name>
<reference evidence="2" key="2">
    <citation type="journal article" date="2021" name="PeerJ">
        <title>Extensive microbial diversity within the chicken gut microbiome revealed by metagenomics and culture.</title>
        <authorList>
            <person name="Gilroy R."/>
            <person name="Ravi A."/>
            <person name="Getino M."/>
            <person name="Pursley I."/>
            <person name="Horton D.L."/>
            <person name="Alikhan N.F."/>
            <person name="Baker D."/>
            <person name="Gharbi K."/>
            <person name="Hall N."/>
            <person name="Watson M."/>
            <person name="Adriaenssens E.M."/>
            <person name="Foster-Nyarko E."/>
            <person name="Jarju S."/>
            <person name="Secka A."/>
            <person name="Antonio M."/>
            <person name="Oren A."/>
            <person name="Chaudhuri R.R."/>
            <person name="La Ragione R."/>
            <person name="Hildebrand F."/>
            <person name="Pallen M.J."/>
        </authorList>
    </citation>
    <scope>NUCLEOTIDE SEQUENCE</scope>
    <source>
        <strain evidence="2">CHK195-15760</strain>
    </source>
</reference>
<sequence length="177" mass="20537">MKRKVILYISQSLDGFISDNKGSVDWILGNNKEYIGDYGYNNFIKNIDTIILGANTYKQIKNELSPDKWVYEDLQSYVLTNEKIKDTINIKYVNINIKELINRLQQEKGKNIWICGGANLVNQCIKENLIDEYQITTVPVILGNGIRLFEENNKKIRLELKEIKEENGLIMGIYAKR</sequence>
<dbReference type="Proteomes" id="UP000824093">
    <property type="component" value="Unassembled WGS sequence"/>
</dbReference>
<dbReference type="InterPro" id="IPR024072">
    <property type="entry name" value="DHFR-like_dom_sf"/>
</dbReference>
<dbReference type="GO" id="GO:0008703">
    <property type="term" value="F:5-amino-6-(5-phosphoribosylamino)uracil reductase activity"/>
    <property type="evidence" value="ECO:0007669"/>
    <property type="project" value="InterPro"/>
</dbReference>
<dbReference type="EMBL" id="DVNH01000049">
    <property type="protein sequence ID" value="HIU52287.1"/>
    <property type="molecule type" value="Genomic_DNA"/>
</dbReference>
<evidence type="ECO:0000259" key="1">
    <source>
        <dbReference type="Pfam" id="PF01872"/>
    </source>
</evidence>
<protein>
    <submittedName>
        <fullName evidence="2">Dihydrofolate reductase</fullName>
    </submittedName>
</protein>
<reference evidence="2" key="1">
    <citation type="submission" date="2020-10" db="EMBL/GenBank/DDBJ databases">
        <authorList>
            <person name="Gilroy R."/>
        </authorList>
    </citation>
    <scope>NUCLEOTIDE SEQUENCE</scope>
    <source>
        <strain evidence="2">CHK195-15760</strain>
    </source>
</reference>
<dbReference type="AlphaFoldDB" id="A0A9D1M2B0"/>
<dbReference type="GO" id="GO:0009231">
    <property type="term" value="P:riboflavin biosynthetic process"/>
    <property type="evidence" value="ECO:0007669"/>
    <property type="project" value="InterPro"/>
</dbReference>
<gene>
    <name evidence="2" type="ORF">IAB70_06735</name>
</gene>